<dbReference type="GO" id="GO:0006354">
    <property type="term" value="P:DNA-templated transcription elongation"/>
    <property type="evidence" value="ECO:0007669"/>
    <property type="project" value="InterPro"/>
</dbReference>
<evidence type="ECO:0000313" key="4">
    <source>
        <dbReference type="Proteomes" id="UP000439113"/>
    </source>
</evidence>
<dbReference type="SUPFAM" id="SSF82679">
    <property type="entry name" value="N-utilization substance G protein NusG, N-terminal domain"/>
    <property type="match status" value="1"/>
</dbReference>
<keyword evidence="1" id="KW-0804">Transcription</keyword>
<sequence length="264" mass="29035">MCVRALAQEKIEFHMQKPSLSSQILPNGFYSKTYGREVFENSGRDGRMAVFACSARGEGMMDRQFWGVAAVKQGVKALGERREFAFGARMLPEPACNAAAREALEAAGFDVFAPSIVEQRWRTSRAGKQEKAKAAAFPLFPGYLFFGWNDFDQWSAAPHVRGVVDVLRDGDRFSPPALIPRWKMIMLMAAGAMIDAAALVKAEPGLDVGAGVEIKSGPFAGMMAHITNFDGKKRMRAFLDLDALGGRQQFELKVDVSELTRMTA</sequence>
<comment type="caution">
    <text evidence="3">The sequence shown here is derived from an EMBL/GenBank/DDBJ whole genome shotgun (WGS) entry which is preliminary data.</text>
</comment>
<gene>
    <name evidence="3" type="ORF">GJ654_18730</name>
</gene>
<feature type="domain" description="NusG-like N-terminal" evidence="2">
    <location>
        <begin position="97"/>
        <end position="184"/>
    </location>
</feature>
<dbReference type="OrthoDB" id="9787731at2"/>
<accession>A0A6N8DRD6</accession>
<evidence type="ECO:0000313" key="3">
    <source>
        <dbReference type="EMBL" id="MTV33019.1"/>
    </source>
</evidence>
<reference evidence="3 4" key="1">
    <citation type="submission" date="2019-11" db="EMBL/GenBank/DDBJ databases">
        <title>Whole-genome sequence of a Rhodoblastus acidophilus DSM 142.</title>
        <authorList>
            <person name="Kyndt J.A."/>
            <person name="Meyer T.E."/>
        </authorList>
    </citation>
    <scope>NUCLEOTIDE SEQUENCE [LARGE SCALE GENOMIC DNA]</scope>
    <source>
        <strain evidence="3 4">DSM 142</strain>
    </source>
</reference>
<dbReference type="InterPro" id="IPR006645">
    <property type="entry name" value="NGN-like_dom"/>
</dbReference>
<dbReference type="Pfam" id="PF02357">
    <property type="entry name" value="NusG"/>
    <property type="match status" value="1"/>
</dbReference>
<proteinExistence type="predicted"/>
<dbReference type="AlphaFoldDB" id="A0A6N8DRD6"/>
<dbReference type="Proteomes" id="UP000439113">
    <property type="component" value="Unassembled WGS sequence"/>
</dbReference>
<dbReference type="EMBL" id="WNKS01000025">
    <property type="protein sequence ID" value="MTV33019.1"/>
    <property type="molecule type" value="Genomic_DNA"/>
</dbReference>
<dbReference type="InterPro" id="IPR036735">
    <property type="entry name" value="NGN_dom_sf"/>
</dbReference>
<name>A0A6N8DRD6_RHOAC</name>
<protein>
    <recommendedName>
        <fullName evidence="2">NusG-like N-terminal domain-containing protein</fullName>
    </recommendedName>
</protein>
<evidence type="ECO:0000259" key="2">
    <source>
        <dbReference type="Pfam" id="PF02357"/>
    </source>
</evidence>
<organism evidence="3 4">
    <name type="scientific">Rhodoblastus acidophilus</name>
    <name type="common">Rhodopseudomonas acidophila</name>
    <dbReference type="NCBI Taxonomy" id="1074"/>
    <lineage>
        <taxon>Bacteria</taxon>
        <taxon>Pseudomonadati</taxon>
        <taxon>Pseudomonadota</taxon>
        <taxon>Alphaproteobacteria</taxon>
        <taxon>Hyphomicrobiales</taxon>
        <taxon>Rhodoblastaceae</taxon>
        <taxon>Rhodoblastus</taxon>
    </lineage>
</organism>
<evidence type="ECO:0000256" key="1">
    <source>
        <dbReference type="ARBA" id="ARBA00023163"/>
    </source>
</evidence>
<dbReference type="Gene3D" id="3.30.70.940">
    <property type="entry name" value="NusG, N-terminal domain"/>
    <property type="match status" value="1"/>
</dbReference>